<proteinExistence type="predicted"/>
<feature type="compositionally biased region" description="Low complexity" evidence="1">
    <location>
        <begin position="323"/>
        <end position="338"/>
    </location>
</feature>
<evidence type="ECO:0000256" key="1">
    <source>
        <dbReference type="SAM" id="MobiDB-lite"/>
    </source>
</evidence>
<gene>
    <name evidence="2" type="ORF">Vbra_1801</name>
</gene>
<organism evidence="2 3">
    <name type="scientific">Vitrella brassicaformis (strain CCMP3155)</name>
    <dbReference type="NCBI Taxonomy" id="1169540"/>
    <lineage>
        <taxon>Eukaryota</taxon>
        <taxon>Sar</taxon>
        <taxon>Alveolata</taxon>
        <taxon>Colpodellida</taxon>
        <taxon>Vitrellaceae</taxon>
        <taxon>Vitrella</taxon>
    </lineage>
</organism>
<protein>
    <submittedName>
        <fullName evidence="2">Uncharacterized protein</fullName>
    </submittedName>
</protein>
<dbReference type="Proteomes" id="UP000041254">
    <property type="component" value="Unassembled WGS sequence"/>
</dbReference>
<keyword evidence="3" id="KW-1185">Reference proteome</keyword>
<evidence type="ECO:0000313" key="2">
    <source>
        <dbReference type="EMBL" id="CEM21330.1"/>
    </source>
</evidence>
<feature type="region of interest" description="Disordered" evidence="1">
    <location>
        <begin position="314"/>
        <end position="351"/>
    </location>
</feature>
<dbReference type="AlphaFoldDB" id="A0A0G4G1F0"/>
<dbReference type="InParanoid" id="A0A0G4G1F0"/>
<reference evidence="2 3" key="1">
    <citation type="submission" date="2014-11" db="EMBL/GenBank/DDBJ databases">
        <authorList>
            <person name="Zhu J."/>
            <person name="Qi W."/>
            <person name="Song R."/>
        </authorList>
    </citation>
    <scope>NUCLEOTIDE SEQUENCE [LARGE SCALE GENOMIC DNA]</scope>
</reference>
<dbReference type="VEuPathDB" id="CryptoDB:Vbra_1801"/>
<dbReference type="PhylomeDB" id="A0A0G4G1F0"/>
<dbReference type="EMBL" id="CDMY01000541">
    <property type="protein sequence ID" value="CEM21330.1"/>
    <property type="molecule type" value="Genomic_DNA"/>
</dbReference>
<sequence length="381" mass="41904">MLFAACGMQSWDGVFPVPWLLARREGVPLEATRYAMTFQQDVAALSEADRAAFDWSTAAFANRVFVRHPEVLIVMNCSPPSEDGIDAGMVEKVATSFDLYDEAYDLVCIASVLPREASVQLSRQQRRYAAGSYQTCALLRWAADHPGWWFAFDGHAPQRAWSLRANEAVESCAMRVLTGWTTMMFVRRAASIRTDAQVRLRELTSGQSIVRCRQHDSHYPTILSPLSLVQESVGCCYPPFDATLDSVEVRPATCQAKVVRYCCPFKIHWGSSVGWSCPVGLCAKHFAEVSREVGEAESEEDVGYRLLCYRPGASRRQGESDDAVGMATGAAADGDMNADGGGGHQDGAHCADANATEEDNGHAEVEWDMINECLRSCAFDE</sequence>
<evidence type="ECO:0000313" key="3">
    <source>
        <dbReference type="Proteomes" id="UP000041254"/>
    </source>
</evidence>
<name>A0A0G4G1F0_VITBC</name>
<accession>A0A0G4G1F0</accession>